<protein>
    <recommendedName>
        <fullName evidence="2">F-box domain-containing protein</fullName>
    </recommendedName>
</protein>
<gene>
    <name evidence="3" type="ORF">JR316_000303</name>
</gene>
<dbReference type="InterPro" id="IPR001810">
    <property type="entry name" value="F-box_dom"/>
</dbReference>
<dbReference type="PROSITE" id="PS50181">
    <property type="entry name" value="FBOX"/>
    <property type="match status" value="1"/>
</dbReference>
<dbReference type="OrthoDB" id="3219396at2759"/>
<dbReference type="CDD" id="cd09917">
    <property type="entry name" value="F-box_SF"/>
    <property type="match status" value="1"/>
</dbReference>
<feature type="region of interest" description="Disordered" evidence="1">
    <location>
        <begin position="1"/>
        <end position="21"/>
    </location>
</feature>
<dbReference type="Pfam" id="PF12937">
    <property type="entry name" value="F-box-like"/>
    <property type="match status" value="1"/>
</dbReference>
<comment type="caution">
    <text evidence="3">The sequence shown here is derived from an EMBL/GenBank/DDBJ whole genome shotgun (WGS) entry which is preliminary data.</text>
</comment>
<dbReference type="Gene3D" id="1.20.1280.50">
    <property type="match status" value="1"/>
</dbReference>
<organism evidence="3">
    <name type="scientific">Psilocybe cubensis</name>
    <name type="common">Psychedelic mushroom</name>
    <name type="synonym">Stropharia cubensis</name>
    <dbReference type="NCBI Taxonomy" id="181762"/>
    <lineage>
        <taxon>Eukaryota</taxon>
        <taxon>Fungi</taxon>
        <taxon>Dikarya</taxon>
        <taxon>Basidiomycota</taxon>
        <taxon>Agaricomycotina</taxon>
        <taxon>Agaricomycetes</taxon>
        <taxon>Agaricomycetidae</taxon>
        <taxon>Agaricales</taxon>
        <taxon>Agaricineae</taxon>
        <taxon>Strophariaceae</taxon>
        <taxon>Psilocybe</taxon>
    </lineage>
</organism>
<evidence type="ECO:0000256" key="1">
    <source>
        <dbReference type="SAM" id="MobiDB-lite"/>
    </source>
</evidence>
<evidence type="ECO:0000313" key="3">
    <source>
        <dbReference type="EMBL" id="KAG5173646.1"/>
    </source>
</evidence>
<name>A0A8H8CQ46_PSICU</name>
<accession>A0A8H8CQ46</accession>
<proteinExistence type="predicted"/>
<dbReference type="InterPro" id="IPR036047">
    <property type="entry name" value="F-box-like_dom_sf"/>
</dbReference>
<feature type="domain" description="F-box" evidence="2">
    <location>
        <begin position="40"/>
        <end position="87"/>
    </location>
</feature>
<evidence type="ECO:0000259" key="2">
    <source>
        <dbReference type="PROSITE" id="PS50181"/>
    </source>
</evidence>
<dbReference type="EMBL" id="JAFIQS010000001">
    <property type="protein sequence ID" value="KAG5173646.1"/>
    <property type="molecule type" value="Genomic_DNA"/>
</dbReference>
<dbReference type="AlphaFoldDB" id="A0A8H8CQ46"/>
<dbReference type="SUPFAM" id="SSF81383">
    <property type="entry name" value="F-box domain"/>
    <property type="match status" value="1"/>
</dbReference>
<reference evidence="3" key="1">
    <citation type="submission" date="2021-02" db="EMBL/GenBank/DDBJ databases">
        <title>Psilocybe cubensis genome.</title>
        <authorList>
            <person name="Mckernan K.J."/>
            <person name="Crawford S."/>
            <person name="Trippe A."/>
            <person name="Kane L.T."/>
            <person name="Mclaughlin S."/>
        </authorList>
    </citation>
    <scope>NUCLEOTIDE SEQUENCE [LARGE SCALE GENOMIC DNA]</scope>
    <source>
        <strain evidence="3">MGC-MH-2018</strain>
    </source>
</reference>
<sequence>MLSDVERTSIQKGSRRQYSDNVTELETGAGRVHESNGLQSNGLLSFPPEVLLHILSYLDLPDLALIARVAPSLIPLTDDPVLHTHRLKIVSPSRVNHNLFGKSPQGHQLRPTVSDLVRRGVIKGIAIERRWRSGCYLYSLTSVLQYETGKRILRQQASHKLAVQLRRRTTAGPPARSLASLHSSHVLPDVECSSTRVARSLLPIVRKLKWSIQRDRLARVFKHSAIRTGIGAWMESGEGFGRKVIPDSEKVRLALCPDINRARSFFERLSVAN</sequence>